<keyword evidence="1" id="KW-1003">Cell membrane</keyword>
<evidence type="ECO:0000313" key="11">
    <source>
        <dbReference type="EMBL" id="ETO91536.1"/>
    </source>
</evidence>
<dbReference type="SMART" id="SM01207">
    <property type="entry name" value="G3P_acyltransf"/>
    <property type="match status" value="1"/>
</dbReference>
<comment type="caution">
    <text evidence="11">The sequence shown here is derived from an EMBL/GenBank/DDBJ whole genome shotgun (WGS) entry which is preliminary data.</text>
</comment>
<dbReference type="GO" id="GO:0005886">
    <property type="term" value="C:plasma membrane"/>
    <property type="evidence" value="ECO:0007669"/>
    <property type="project" value="InterPro"/>
</dbReference>
<keyword evidence="5 10" id="KW-1133">Transmembrane helix</keyword>
<evidence type="ECO:0000256" key="3">
    <source>
        <dbReference type="ARBA" id="ARBA00022679"/>
    </source>
</evidence>
<feature type="transmembrane region" description="Helical" evidence="10">
    <location>
        <begin position="47"/>
        <end position="69"/>
    </location>
</feature>
<accession>W2UZE8</accession>
<evidence type="ECO:0000256" key="5">
    <source>
        <dbReference type="ARBA" id="ARBA00022989"/>
    </source>
</evidence>
<keyword evidence="4 10" id="KW-0812">Transmembrane</keyword>
<feature type="transmembrane region" description="Helical" evidence="10">
    <location>
        <begin position="75"/>
        <end position="98"/>
    </location>
</feature>
<gene>
    <name evidence="11" type="primary">plsY</name>
    <name evidence="11" type="ORF">P857_189</name>
</gene>
<dbReference type="GO" id="GO:0008654">
    <property type="term" value="P:phospholipid biosynthetic process"/>
    <property type="evidence" value="ECO:0007669"/>
    <property type="project" value="UniProtKB-KW"/>
</dbReference>
<keyword evidence="2" id="KW-0444">Lipid biosynthesis</keyword>
<evidence type="ECO:0000256" key="4">
    <source>
        <dbReference type="ARBA" id="ARBA00022692"/>
    </source>
</evidence>
<evidence type="ECO:0000256" key="9">
    <source>
        <dbReference type="ARBA" id="ARBA00023264"/>
    </source>
</evidence>
<organism evidence="11 12">
    <name type="scientific">Candidatus Xenolissoclinum pacificiensis L6</name>
    <dbReference type="NCBI Taxonomy" id="1401685"/>
    <lineage>
        <taxon>Bacteria</taxon>
        <taxon>Pseudomonadati</taxon>
        <taxon>Pseudomonadota</taxon>
        <taxon>Alphaproteobacteria</taxon>
        <taxon>Rickettsiales</taxon>
        <taxon>Anaplasmataceae</taxon>
        <taxon>Candidatus Xenolissoclinum</taxon>
    </lineage>
</organism>
<dbReference type="PANTHER" id="PTHR30309">
    <property type="entry name" value="INNER MEMBRANE PROTEIN YGIH"/>
    <property type="match status" value="1"/>
</dbReference>
<dbReference type="Proteomes" id="UP000018951">
    <property type="component" value="Unassembled WGS sequence"/>
</dbReference>
<dbReference type="PANTHER" id="PTHR30309:SF0">
    <property type="entry name" value="GLYCEROL-3-PHOSPHATE ACYLTRANSFERASE-RELATED"/>
    <property type="match status" value="1"/>
</dbReference>
<evidence type="ECO:0000256" key="6">
    <source>
        <dbReference type="ARBA" id="ARBA00023098"/>
    </source>
</evidence>
<dbReference type="GO" id="GO:0043772">
    <property type="term" value="F:acyl-phosphate glycerol-3-phosphate acyltransferase activity"/>
    <property type="evidence" value="ECO:0007669"/>
    <property type="project" value="InterPro"/>
</dbReference>
<keyword evidence="6" id="KW-0443">Lipid metabolism</keyword>
<feature type="transmembrane region" description="Helical" evidence="10">
    <location>
        <begin position="6"/>
        <end position="26"/>
    </location>
</feature>
<keyword evidence="8" id="KW-0594">Phospholipid biosynthesis</keyword>
<keyword evidence="9" id="KW-1208">Phospholipid metabolism</keyword>
<evidence type="ECO:0000256" key="8">
    <source>
        <dbReference type="ARBA" id="ARBA00023209"/>
    </source>
</evidence>
<evidence type="ECO:0000256" key="10">
    <source>
        <dbReference type="SAM" id="Phobius"/>
    </source>
</evidence>
<dbReference type="Pfam" id="PF02660">
    <property type="entry name" value="G3P_acyltransf"/>
    <property type="match status" value="1"/>
</dbReference>
<dbReference type="STRING" id="1401685.P857_189"/>
<keyword evidence="7 10" id="KW-0472">Membrane</keyword>
<keyword evidence="11" id="KW-0012">Acyltransferase</keyword>
<protein>
    <submittedName>
        <fullName evidence="11">Glycerol-3-phosphate acyltransferase</fullName>
    </submittedName>
</protein>
<proteinExistence type="inferred from homology"/>
<dbReference type="EMBL" id="AXCJ01000003">
    <property type="protein sequence ID" value="ETO91536.1"/>
    <property type="molecule type" value="Genomic_DNA"/>
</dbReference>
<name>W2UZE8_9RICK</name>
<dbReference type="InterPro" id="IPR003811">
    <property type="entry name" value="G3P_acylTferase_PlsY"/>
</dbReference>
<feature type="transmembrane region" description="Helical" evidence="10">
    <location>
        <begin position="141"/>
        <end position="162"/>
    </location>
</feature>
<reference evidence="11 12" key="1">
    <citation type="journal article" date="2013" name="PLoS ONE">
        <title>Bacterial endosymbiosis in a chordate host: long-term co-evolution and conservation of secondary metabolism.</title>
        <authorList>
            <person name="Kwan J.C."/>
            <person name="Schmidt E.W."/>
        </authorList>
    </citation>
    <scope>NUCLEOTIDE SEQUENCE [LARGE SCALE GENOMIC DNA]</scope>
    <source>
        <strain evidence="12">L6</strain>
    </source>
</reference>
<dbReference type="AlphaFoldDB" id="W2UZE8"/>
<keyword evidence="12" id="KW-1185">Reference proteome</keyword>
<dbReference type="NCBIfam" id="TIGR00023">
    <property type="entry name" value="glycerol-3-phosphate 1-O-acyltransferase PlsY"/>
    <property type="match status" value="1"/>
</dbReference>
<dbReference type="HAMAP" id="MF_01043">
    <property type="entry name" value="PlsY"/>
    <property type="match status" value="1"/>
</dbReference>
<evidence type="ECO:0000256" key="7">
    <source>
        <dbReference type="ARBA" id="ARBA00023136"/>
    </source>
</evidence>
<evidence type="ECO:0000256" key="1">
    <source>
        <dbReference type="ARBA" id="ARBA00022475"/>
    </source>
</evidence>
<feature type="non-terminal residue" evidence="11">
    <location>
        <position position="164"/>
    </location>
</feature>
<keyword evidence="3" id="KW-0808">Transferase</keyword>
<sequence>MLLLYLIITYLVGSIPFGLLLSMKVFSQDIRKYGSKNIGATNITRTYGIKFGVVILVLDVLKGIIPVAISNYLLGYSIETSCLFALSSVIGHIFPIYLRFSGGKGVATALGGLMVINAPIALAGVCVWLGIYIIFRISSVASLMGAFFVLIFSIIFLHMPIYSI</sequence>
<feature type="transmembrane region" description="Helical" evidence="10">
    <location>
        <begin position="110"/>
        <end position="135"/>
    </location>
</feature>
<evidence type="ECO:0000313" key="12">
    <source>
        <dbReference type="Proteomes" id="UP000018951"/>
    </source>
</evidence>
<evidence type="ECO:0000256" key="2">
    <source>
        <dbReference type="ARBA" id="ARBA00022516"/>
    </source>
</evidence>